<reference evidence="9 10" key="1">
    <citation type="submission" date="2024-03" db="EMBL/GenBank/DDBJ databases">
        <title>A high-quality draft genome sequence of Diaporthe vaccinii, a causative agent of upright dieback and viscid rot disease in cranberry plants.</title>
        <authorList>
            <person name="Sarrasin M."/>
            <person name="Lang B.F."/>
            <person name="Burger G."/>
        </authorList>
    </citation>
    <scope>NUCLEOTIDE SEQUENCE [LARGE SCALE GENOMIC DNA]</scope>
    <source>
        <strain evidence="9 10">IS7</strain>
    </source>
</reference>
<keyword evidence="4 6" id="KW-0560">Oxidoreductase</keyword>
<proteinExistence type="predicted"/>
<evidence type="ECO:0000259" key="8">
    <source>
        <dbReference type="PROSITE" id="PS51324"/>
    </source>
</evidence>
<gene>
    <name evidence="9" type="ORF">FJTKL_03229</name>
</gene>
<evidence type="ECO:0000256" key="4">
    <source>
        <dbReference type="ARBA" id="ARBA00023002"/>
    </source>
</evidence>
<name>A0ABR4DVQ7_9PEZI</name>
<dbReference type="Pfam" id="PF04777">
    <property type="entry name" value="Evr1_Alr"/>
    <property type="match status" value="1"/>
</dbReference>
<evidence type="ECO:0000256" key="3">
    <source>
        <dbReference type="ARBA" id="ARBA00022827"/>
    </source>
</evidence>
<comment type="cofactor">
    <cofactor evidence="1 6">
        <name>FAD</name>
        <dbReference type="ChEBI" id="CHEBI:57692"/>
    </cofactor>
</comment>
<dbReference type="PANTHER" id="PTHR12645">
    <property type="entry name" value="ALR/ERV"/>
    <property type="match status" value="1"/>
</dbReference>
<keyword evidence="3 6" id="KW-0274">FAD</keyword>
<dbReference type="EC" id="1.8.3.2" evidence="6"/>
<keyword evidence="10" id="KW-1185">Reference proteome</keyword>
<evidence type="ECO:0000256" key="2">
    <source>
        <dbReference type="ARBA" id="ARBA00022630"/>
    </source>
</evidence>
<evidence type="ECO:0000256" key="5">
    <source>
        <dbReference type="ARBA" id="ARBA00023157"/>
    </source>
</evidence>
<accession>A0ABR4DVQ7</accession>
<dbReference type="EMBL" id="JBAWTH010000157">
    <property type="protein sequence ID" value="KAL2274392.1"/>
    <property type="molecule type" value="Genomic_DNA"/>
</dbReference>
<dbReference type="InterPro" id="IPR039799">
    <property type="entry name" value="ALR/ERV"/>
</dbReference>
<dbReference type="Proteomes" id="UP001600888">
    <property type="component" value="Unassembled WGS sequence"/>
</dbReference>
<protein>
    <recommendedName>
        <fullName evidence="6">Sulfhydryl oxidase</fullName>
        <ecNumber evidence="6">1.8.3.2</ecNumber>
    </recommendedName>
</protein>
<sequence>MHLEGSPGPSRAHHTKSRAAHMAEEAQRNESQANGHATAVATEPAKPLPPGVVLGPDGKPCRACSSKTAFSALAKSMKAPGSTASTTPSKTSTVTTAPPTDCPADVETLGRSTWTLLHSIAATYPTTPNSSQQNDLVSFVRLFSRLYPCWVCADDFQGYIEKDPVKAGSRGEFGKWLCDAHNDVNKKLGKPVFDCSKWEERWRTGWKDGRCD</sequence>
<comment type="catalytic activity">
    <reaction evidence="6">
        <text>2 R'C(R)SH + O2 = R'C(R)S-S(R)CR' + H2O2</text>
        <dbReference type="Rhea" id="RHEA:17357"/>
        <dbReference type="ChEBI" id="CHEBI:15379"/>
        <dbReference type="ChEBI" id="CHEBI:16240"/>
        <dbReference type="ChEBI" id="CHEBI:16520"/>
        <dbReference type="ChEBI" id="CHEBI:17412"/>
        <dbReference type="EC" id="1.8.3.2"/>
    </reaction>
</comment>
<dbReference type="Gene3D" id="1.20.120.310">
    <property type="entry name" value="ERV/ALR sulfhydryl oxidase domain"/>
    <property type="match status" value="1"/>
</dbReference>
<evidence type="ECO:0000256" key="1">
    <source>
        <dbReference type="ARBA" id="ARBA00001974"/>
    </source>
</evidence>
<feature type="domain" description="ERV/ALR sulfhydryl oxidase" evidence="8">
    <location>
        <begin position="102"/>
        <end position="202"/>
    </location>
</feature>
<evidence type="ECO:0000313" key="10">
    <source>
        <dbReference type="Proteomes" id="UP001600888"/>
    </source>
</evidence>
<dbReference type="PANTHER" id="PTHR12645:SF0">
    <property type="entry name" value="FAD-LINKED SULFHYDRYL OXIDASE ALR"/>
    <property type="match status" value="1"/>
</dbReference>
<evidence type="ECO:0000313" key="9">
    <source>
        <dbReference type="EMBL" id="KAL2274392.1"/>
    </source>
</evidence>
<evidence type="ECO:0000256" key="6">
    <source>
        <dbReference type="RuleBase" id="RU371123"/>
    </source>
</evidence>
<dbReference type="PROSITE" id="PS51324">
    <property type="entry name" value="ERV_ALR"/>
    <property type="match status" value="1"/>
</dbReference>
<keyword evidence="2 6" id="KW-0285">Flavoprotein</keyword>
<feature type="region of interest" description="Disordered" evidence="7">
    <location>
        <begin position="1"/>
        <end position="50"/>
    </location>
</feature>
<evidence type="ECO:0000256" key="7">
    <source>
        <dbReference type="SAM" id="MobiDB-lite"/>
    </source>
</evidence>
<dbReference type="InterPro" id="IPR036774">
    <property type="entry name" value="ERV/ALR_sulphydryl_oxid_sf"/>
</dbReference>
<comment type="caution">
    <text evidence="9">The sequence shown here is derived from an EMBL/GenBank/DDBJ whole genome shotgun (WGS) entry which is preliminary data.</text>
</comment>
<dbReference type="SUPFAM" id="SSF69000">
    <property type="entry name" value="FAD-dependent thiol oxidase"/>
    <property type="match status" value="1"/>
</dbReference>
<keyword evidence="5" id="KW-1015">Disulfide bond</keyword>
<feature type="compositionally biased region" description="Low complexity" evidence="7">
    <location>
        <begin position="79"/>
        <end position="99"/>
    </location>
</feature>
<organism evidence="9 10">
    <name type="scientific">Diaporthe vaccinii</name>
    <dbReference type="NCBI Taxonomy" id="105482"/>
    <lineage>
        <taxon>Eukaryota</taxon>
        <taxon>Fungi</taxon>
        <taxon>Dikarya</taxon>
        <taxon>Ascomycota</taxon>
        <taxon>Pezizomycotina</taxon>
        <taxon>Sordariomycetes</taxon>
        <taxon>Sordariomycetidae</taxon>
        <taxon>Diaporthales</taxon>
        <taxon>Diaporthaceae</taxon>
        <taxon>Diaporthe</taxon>
        <taxon>Diaporthe eres species complex</taxon>
    </lineage>
</organism>
<dbReference type="InterPro" id="IPR017905">
    <property type="entry name" value="ERV/ALR_sulphydryl_oxidase"/>
</dbReference>
<feature type="region of interest" description="Disordered" evidence="7">
    <location>
        <begin position="77"/>
        <end position="105"/>
    </location>
</feature>